<name>A0A3L7J9S6_9HYPH</name>
<dbReference type="PANTHER" id="PTHR44591">
    <property type="entry name" value="STRESS RESPONSE REGULATOR PROTEIN 1"/>
    <property type="match status" value="1"/>
</dbReference>
<dbReference type="InterPro" id="IPR011006">
    <property type="entry name" value="CheY-like_superfamily"/>
</dbReference>
<dbReference type="Gene3D" id="3.30.70.270">
    <property type="match status" value="1"/>
</dbReference>
<dbReference type="SUPFAM" id="SSF55073">
    <property type="entry name" value="Nucleotide cyclase"/>
    <property type="match status" value="1"/>
</dbReference>
<dbReference type="InterPro" id="IPR043128">
    <property type="entry name" value="Rev_trsase/Diguanyl_cyclase"/>
</dbReference>
<dbReference type="PROSITE" id="PS50110">
    <property type="entry name" value="RESPONSE_REGULATORY"/>
    <property type="match status" value="1"/>
</dbReference>
<feature type="modified residue" description="4-aspartylphosphate" evidence="2">
    <location>
        <position position="58"/>
    </location>
</feature>
<evidence type="ECO:0000313" key="5">
    <source>
        <dbReference type="EMBL" id="RLQ87219.1"/>
    </source>
</evidence>
<evidence type="ECO:0000259" key="4">
    <source>
        <dbReference type="PROSITE" id="PS50110"/>
    </source>
</evidence>
<dbReference type="InterPro" id="IPR001789">
    <property type="entry name" value="Sig_transdc_resp-reg_receiver"/>
</dbReference>
<gene>
    <name evidence="5" type="ORF">D8780_02330</name>
</gene>
<comment type="caution">
    <text evidence="5">The sequence shown here is derived from an EMBL/GenBank/DDBJ whole genome shotgun (WGS) entry which is preliminary data.</text>
</comment>
<dbReference type="SMART" id="SM00448">
    <property type="entry name" value="REC"/>
    <property type="match status" value="1"/>
</dbReference>
<dbReference type="InterPro" id="IPR050595">
    <property type="entry name" value="Bact_response_regulator"/>
</dbReference>
<accession>A0A3L7J9S6</accession>
<dbReference type="SMART" id="SM00267">
    <property type="entry name" value="GGDEF"/>
    <property type="match status" value="1"/>
</dbReference>
<dbReference type="InterPro" id="IPR029787">
    <property type="entry name" value="Nucleotide_cyclase"/>
</dbReference>
<reference evidence="5 6" key="1">
    <citation type="submission" date="2018-10" db="EMBL/GenBank/DDBJ databases">
        <title>Notoacmeibacter sp. M2BS9Y-3-1, whole genome shotgun sequence.</title>
        <authorList>
            <person name="Tuo L."/>
        </authorList>
    </citation>
    <scope>NUCLEOTIDE SEQUENCE [LARGE SCALE GENOMIC DNA]</scope>
    <source>
        <strain evidence="5 6">M2BS9Y-3-1</strain>
    </source>
</reference>
<keyword evidence="1 2" id="KW-0597">Phosphoprotein</keyword>
<evidence type="ECO:0000256" key="2">
    <source>
        <dbReference type="PROSITE-ProRule" id="PRU00169"/>
    </source>
</evidence>
<dbReference type="Proteomes" id="UP000281094">
    <property type="component" value="Unassembled WGS sequence"/>
</dbReference>
<dbReference type="SUPFAM" id="SSF141371">
    <property type="entry name" value="PilZ domain-like"/>
    <property type="match status" value="1"/>
</dbReference>
<sequence>MTASADGPIILIVDDDPDFREILSGVLRRNNFQTIEATNTEELRGFVDSSEFDCVLLDYRLDGETAFHVMDVLSGSANADAPVIMMTASQEQSVAIKAFRSGVSDFLPKTSLGFRDLGNVIRKAIEDKRRSLSEQYELERLRQERAIDIVTGTFSRKEFEKRLRAGRATAASPQLVIVASMNRFYAEALQRFGQKQADTFLRETVKRMRDCSDPEDIWGRISGGAFACLPSAISDRAKLRDRLNALTEALTFVFRVGSATMEAHPETSVLDTSDETASLSEQLDQFGEIAAQPVTQAGAEGPKSVPQEEANAEPEQVERRRERRNRVLKAAKILIGPSTIDCVVRDTSDLGMRLRLEQYAPLVSNFSIYLAETGEKRPVVLRWQRGRECGVEFV</sequence>
<evidence type="ECO:0000313" key="6">
    <source>
        <dbReference type="Proteomes" id="UP000281094"/>
    </source>
</evidence>
<protein>
    <submittedName>
        <fullName evidence="5">Response regulator</fullName>
    </submittedName>
</protein>
<dbReference type="Gene3D" id="3.40.50.2300">
    <property type="match status" value="1"/>
</dbReference>
<dbReference type="InterPro" id="IPR000160">
    <property type="entry name" value="GGDEF_dom"/>
</dbReference>
<dbReference type="AlphaFoldDB" id="A0A3L7J9S6"/>
<dbReference type="Pfam" id="PF00072">
    <property type="entry name" value="Response_reg"/>
    <property type="match status" value="1"/>
</dbReference>
<dbReference type="EMBL" id="RCWN01000001">
    <property type="protein sequence ID" value="RLQ87219.1"/>
    <property type="molecule type" value="Genomic_DNA"/>
</dbReference>
<dbReference type="PANTHER" id="PTHR44591:SF25">
    <property type="entry name" value="CHEMOTAXIS TWO-COMPONENT RESPONSE REGULATOR"/>
    <property type="match status" value="1"/>
</dbReference>
<keyword evidence="6" id="KW-1185">Reference proteome</keyword>
<dbReference type="CDD" id="cd00156">
    <property type="entry name" value="REC"/>
    <property type="match status" value="1"/>
</dbReference>
<dbReference type="SUPFAM" id="SSF52172">
    <property type="entry name" value="CheY-like"/>
    <property type="match status" value="1"/>
</dbReference>
<feature type="domain" description="Response regulatory" evidence="4">
    <location>
        <begin position="9"/>
        <end position="124"/>
    </location>
</feature>
<dbReference type="RefSeq" id="WP_121644186.1">
    <property type="nucleotide sequence ID" value="NZ_RCWN01000001.1"/>
</dbReference>
<feature type="region of interest" description="Disordered" evidence="3">
    <location>
        <begin position="295"/>
        <end position="321"/>
    </location>
</feature>
<dbReference type="GO" id="GO:0000160">
    <property type="term" value="P:phosphorelay signal transduction system"/>
    <property type="evidence" value="ECO:0007669"/>
    <property type="project" value="InterPro"/>
</dbReference>
<evidence type="ECO:0000256" key="1">
    <source>
        <dbReference type="ARBA" id="ARBA00022553"/>
    </source>
</evidence>
<proteinExistence type="predicted"/>
<evidence type="ECO:0000256" key="3">
    <source>
        <dbReference type="SAM" id="MobiDB-lite"/>
    </source>
</evidence>
<organism evidence="5 6">
    <name type="scientific">Notoacmeibacter ruber</name>
    <dbReference type="NCBI Taxonomy" id="2670375"/>
    <lineage>
        <taxon>Bacteria</taxon>
        <taxon>Pseudomonadati</taxon>
        <taxon>Pseudomonadota</taxon>
        <taxon>Alphaproteobacteria</taxon>
        <taxon>Hyphomicrobiales</taxon>
        <taxon>Notoacmeibacteraceae</taxon>
        <taxon>Notoacmeibacter</taxon>
    </lineage>
</organism>
<dbReference type="Pfam" id="PF00990">
    <property type="entry name" value="GGDEF"/>
    <property type="match status" value="1"/>
</dbReference>